<proteinExistence type="predicted"/>
<name>A0A1E3X5U1_9BACT</name>
<evidence type="ECO:0000313" key="3">
    <source>
        <dbReference type="EMBL" id="ODS31016.1"/>
    </source>
</evidence>
<dbReference type="Pfam" id="PF01548">
    <property type="entry name" value="DEDD_Tnp_IS110"/>
    <property type="match status" value="1"/>
</dbReference>
<dbReference type="Proteomes" id="UP000094056">
    <property type="component" value="Unassembled WGS sequence"/>
</dbReference>
<dbReference type="GO" id="GO:0006313">
    <property type="term" value="P:DNA transposition"/>
    <property type="evidence" value="ECO:0007669"/>
    <property type="project" value="InterPro"/>
</dbReference>
<gene>
    <name evidence="3" type="ORF">SCARUB_03870</name>
</gene>
<comment type="caution">
    <text evidence="3">The sequence shown here is derived from an EMBL/GenBank/DDBJ whole genome shotgun (WGS) entry which is preliminary data.</text>
</comment>
<protein>
    <submittedName>
        <fullName evidence="3">Transposase</fullName>
    </submittedName>
</protein>
<evidence type="ECO:0000313" key="4">
    <source>
        <dbReference type="Proteomes" id="UP000094056"/>
    </source>
</evidence>
<feature type="domain" description="Transposase IS110-like N-terminal" evidence="2">
    <location>
        <begin position="2"/>
        <end position="73"/>
    </location>
</feature>
<dbReference type="EMBL" id="MAYW01000152">
    <property type="protein sequence ID" value="ODS31016.1"/>
    <property type="molecule type" value="Genomic_DNA"/>
</dbReference>
<sequence length="208" mass="23721">MRRYYKKHTKSDRIDSRVLAKLPLVDSENLNELYLPNSTIGAINGYCKHRAKIAEAIGSRKSRIQAIFTSVNPKLFECFSDNKFTKVARAFLRKYANPFKVKQLGLAKLSKFLKNNCFGEVNPELAKKIFNASTDTTKIYKCTLDQDLLPFDYEQIQDEINIELDLMESEEEKLKLMDKKISKLYSQLDPDGILKSAPGMGDVNAPLS</sequence>
<dbReference type="GO" id="GO:0003677">
    <property type="term" value="F:DNA binding"/>
    <property type="evidence" value="ECO:0007669"/>
    <property type="project" value="InterPro"/>
</dbReference>
<evidence type="ECO:0000256" key="1">
    <source>
        <dbReference type="SAM" id="Coils"/>
    </source>
</evidence>
<evidence type="ECO:0000259" key="2">
    <source>
        <dbReference type="Pfam" id="PF01548"/>
    </source>
</evidence>
<feature type="coiled-coil region" evidence="1">
    <location>
        <begin position="153"/>
        <end position="187"/>
    </location>
</feature>
<accession>A0A1E3X5U1</accession>
<dbReference type="InterPro" id="IPR047650">
    <property type="entry name" value="Transpos_IS110"/>
</dbReference>
<dbReference type="PANTHER" id="PTHR33055">
    <property type="entry name" value="TRANSPOSASE FOR INSERTION SEQUENCE ELEMENT IS1111A"/>
    <property type="match status" value="1"/>
</dbReference>
<reference evidence="3 4" key="1">
    <citation type="submission" date="2016-07" db="EMBL/GenBank/DDBJ databases">
        <title>Draft genome of Scalindua rubra, obtained from a brine-seawater interface in the Red Sea, sheds light on salt adaptation in anammox bacteria.</title>
        <authorList>
            <person name="Speth D.R."/>
            <person name="Lagkouvardos I."/>
            <person name="Wang Y."/>
            <person name="Qian P.-Y."/>
            <person name="Dutilh B.E."/>
            <person name="Jetten M.S."/>
        </authorList>
    </citation>
    <scope>NUCLEOTIDE SEQUENCE [LARGE SCALE GENOMIC DNA]</scope>
    <source>
        <strain evidence="3">BSI-1</strain>
    </source>
</reference>
<dbReference type="InterPro" id="IPR002525">
    <property type="entry name" value="Transp_IS110-like_N"/>
</dbReference>
<dbReference type="AlphaFoldDB" id="A0A1E3X5U1"/>
<dbReference type="GO" id="GO:0004803">
    <property type="term" value="F:transposase activity"/>
    <property type="evidence" value="ECO:0007669"/>
    <property type="project" value="InterPro"/>
</dbReference>
<keyword evidence="1" id="KW-0175">Coiled coil</keyword>
<organism evidence="3 4">
    <name type="scientific">Candidatus Scalindua rubra</name>
    <dbReference type="NCBI Taxonomy" id="1872076"/>
    <lineage>
        <taxon>Bacteria</taxon>
        <taxon>Pseudomonadati</taxon>
        <taxon>Planctomycetota</taxon>
        <taxon>Candidatus Brocadiia</taxon>
        <taxon>Candidatus Brocadiales</taxon>
        <taxon>Candidatus Scalinduaceae</taxon>
        <taxon>Candidatus Scalindua</taxon>
    </lineage>
</organism>